<dbReference type="Pfam" id="PF00153">
    <property type="entry name" value="Mito_carr"/>
    <property type="match status" value="3"/>
</dbReference>
<keyword evidence="17" id="KW-1185">Reference proteome</keyword>
<dbReference type="PROSITE" id="PS50920">
    <property type="entry name" value="SOLCAR"/>
    <property type="match status" value="3"/>
</dbReference>
<dbReference type="GO" id="GO:0006465">
    <property type="term" value="P:signal peptide processing"/>
    <property type="evidence" value="ECO:0007669"/>
    <property type="project" value="InterPro"/>
</dbReference>
<evidence type="ECO:0000256" key="4">
    <source>
        <dbReference type="ARBA" id="ARBA00022692"/>
    </source>
</evidence>
<dbReference type="FunFam" id="1.50.40.10:FF:000095">
    <property type="entry name" value="Mitochondrial carrier protein"/>
    <property type="match status" value="1"/>
</dbReference>
<feature type="domain" description="Peptidase S26" evidence="15">
    <location>
        <begin position="25"/>
        <end position="108"/>
    </location>
</feature>
<comment type="similarity">
    <text evidence="2 12">Belongs to the mitochondrial carrier (TC 2.A.29) family.</text>
</comment>
<sequence length="574" mass="63716">MTSTGSRWGRRLLQPMALSLWTLGWIPVIACIQTHVASVTKINGPSMYPSLNPNKDSSLVSDRVINWRFNVAKRLKKGMIVIFRSPVDPQRIVVKRIVGVESDLVATRKPYAFPFTLVPTGHVWVEGDNTGRSRDSNTYGPISTRLIEGTAEYIVWPPSRTASTIGPLDDSVSGHHKYDPRPGYHWPPHYNETHMFSTDSKSKPQISMASSSTTHNAKDQRQKHGSHDVDDDRPPYLHAMLAGGLGGSTGDLLMHSLDTVKTRQQGDPNFPPKYKSIGSSYYTIWKQEGIRRGLYGGWQAAMMGSFPSTVLFFGSYEYSKRLLIDWGVQQHVSYLTAGFIGDFAASIVYVPSEVLKTRLQLQGRHNNPYFASGYNYRGTIDAARTIVRQEGFSALFHGFRATLTRDLPFSALQFMFWEQFSAWAKQYKQSRDIGAPLEIMTGASAGALAGFLTTPLDVVKTRLQTQVTPPTTTAAAAPVSTPTAAGRSPRQKRGIAMSSPSTHTPKPGALNLDTSSAIRGLQLIYKVEGVAGLFRGVGPRTMWTFVQSGTMLFLYQRLLRQLEVYMPLKEEKSL</sequence>
<dbReference type="InterPro" id="IPR019758">
    <property type="entry name" value="Pept_S26A_signal_pept_1_CS"/>
</dbReference>
<feature type="repeat" description="Solcar" evidence="11">
    <location>
        <begin position="329"/>
        <end position="423"/>
    </location>
</feature>
<feature type="chain" id="PRO_5012180316" evidence="14">
    <location>
        <begin position="32"/>
        <end position="574"/>
    </location>
</feature>
<dbReference type="InterPro" id="IPR023395">
    <property type="entry name" value="MCP_dom_sf"/>
</dbReference>
<evidence type="ECO:0000256" key="12">
    <source>
        <dbReference type="RuleBase" id="RU000488"/>
    </source>
</evidence>
<evidence type="ECO:0000256" key="6">
    <source>
        <dbReference type="ARBA" id="ARBA00022792"/>
    </source>
</evidence>
<evidence type="ECO:0000256" key="14">
    <source>
        <dbReference type="SAM" id="SignalP"/>
    </source>
</evidence>
<feature type="domain" description="Peptidase S26" evidence="15">
    <location>
        <begin position="118"/>
        <end position="156"/>
    </location>
</feature>
<keyword evidence="6" id="KW-0496">Mitochondrion</keyword>
<keyword evidence="4 11" id="KW-0812">Transmembrane</keyword>
<reference evidence="16 17" key="1">
    <citation type="journal article" date="2013" name="Fungal Biol.">
        <title>Analysis of microsatellite markers in the genome of the plant pathogen Ceratocystis fimbriata.</title>
        <authorList>
            <person name="Simpson M.C."/>
            <person name="Wilken P.M."/>
            <person name="Coetzee M.P."/>
            <person name="Wingfield M.J."/>
            <person name="Wingfield B.D."/>
        </authorList>
    </citation>
    <scope>NUCLEOTIDE SEQUENCE [LARGE SCALE GENOMIC DNA]</scope>
    <source>
        <strain evidence="16 17">CBS 114723</strain>
    </source>
</reference>
<evidence type="ECO:0000256" key="10">
    <source>
        <dbReference type="PIRSR" id="PIRSR600223-1"/>
    </source>
</evidence>
<dbReference type="Gene3D" id="2.10.109.10">
    <property type="entry name" value="Umud Fragment, subunit A"/>
    <property type="match status" value="1"/>
</dbReference>
<comment type="subcellular location">
    <subcellularLocation>
        <location evidence="1">Membrane</location>
        <topology evidence="1">Multi-pass membrane protein</topology>
    </subcellularLocation>
</comment>
<dbReference type="InterPro" id="IPR019533">
    <property type="entry name" value="Peptidase_S26"/>
</dbReference>
<dbReference type="InterPro" id="IPR018108">
    <property type="entry name" value="MCP_transmembrane"/>
</dbReference>
<evidence type="ECO:0000256" key="2">
    <source>
        <dbReference type="ARBA" id="ARBA00006375"/>
    </source>
</evidence>
<organism evidence="16 17">
    <name type="scientific">Ceratocystis fimbriata CBS 114723</name>
    <dbReference type="NCBI Taxonomy" id="1035309"/>
    <lineage>
        <taxon>Eukaryota</taxon>
        <taxon>Fungi</taxon>
        <taxon>Dikarya</taxon>
        <taxon>Ascomycota</taxon>
        <taxon>Pezizomycotina</taxon>
        <taxon>Sordariomycetes</taxon>
        <taxon>Hypocreomycetidae</taxon>
        <taxon>Microascales</taxon>
        <taxon>Ceratocystidaceae</taxon>
        <taxon>Ceratocystis</taxon>
    </lineage>
</organism>
<keyword evidence="8" id="KW-1133">Transmembrane helix</keyword>
<dbReference type="Pfam" id="PF10502">
    <property type="entry name" value="Peptidase_S26"/>
    <property type="match status" value="2"/>
</dbReference>
<name>A0A2C5WW15_9PEZI</name>
<gene>
    <name evidence="16" type="primary">YMR166C</name>
    <name evidence="16" type="ORF">CFIMG_005060RA</name>
</gene>
<dbReference type="SUPFAM" id="SSF51306">
    <property type="entry name" value="LexA/Signal peptidase"/>
    <property type="match status" value="1"/>
</dbReference>
<feature type="repeat" description="Solcar" evidence="11">
    <location>
        <begin position="433"/>
        <end position="561"/>
    </location>
</feature>
<keyword evidence="6" id="KW-0999">Mitochondrion inner membrane</keyword>
<feature type="active site" evidence="10">
    <location>
        <position position="46"/>
    </location>
</feature>
<evidence type="ECO:0000313" key="16">
    <source>
        <dbReference type="EMBL" id="PHH53009.1"/>
    </source>
</evidence>
<evidence type="ECO:0000256" key="5">
    <source>
        <dbReference type="ARBA" id="ARBA00022737"/>
    </source>
</evidence>
<feature type="compositionally biased region" description="Polar residues" evidence="13">
    <location>
        <begin position="194"/>
        <end position="215"/>
    </location>
</feature>
<dbReference type="Gene3D" id="1.50.40.10">
    <property type="entry name" value="Mitochondrial carrier domain"/>
    <property type="match status" value="2"/>
</dbReference>
<comment type="caution">
    <text evidence="16">The sequence shown here is derived from an EMBL/GenBank/DDBJ whole genome shotgun (WGS) entry which is preliminary data.</text>
</comment>
<evidence type="ECO:0000256" key="13">
    <source>
        <dbReference type="SAM" id="MobiDB-lite"/>
    </source>
</evidence>
<evidence type="ECO:0000256" key="1">
    <source>
        <dbReference type="ARBA" id="ARBA00004141"/>
    </source>
</evidence>
<evidence type="ECO:0000313" key="17">
    <source>
        <dbReference type="Proteomes" id="UP000222788"/>
    </source>
</evidence>
<dbReference type="OrthoDB" id="415315at2759"/>
<dbReference type="Proteomes" id="UP000222788">
    <property type="component" value="Unassembled WGS sequence"/>
</dbReference>
<feature type="repeat" description="Solcar" evidence="11">
    <location>
        <begin position="234"/>
        <end position="322"/>
    </location>
</feature>
<feature type="active site" evidence="10">
    <location>
        <position position="95"/>
    </location>
</feature>
<feature type="region of interest" description="Disordered" evidence="13">
    <location>
        <begin position="189"/>
        <end position="233"/>
    </location>
</feature>
<evidence type="ECO:0000256" key="11">
    <source>
        <dbReference type="PROSITE-ProRule" id="PRU00282"/>
    </source>
</evidence>
<dbReference type="PROSITE" id="PS00761">
    <property type="entry name" value="SPASE_I_3"/>
    <property type="match status" value="1"/>
</dbReference>
<keyword evidence="3 12" id="KW-0813">Transport</keyword>
<feature type="signal peptide" evidence="14">
    <location>
        <begin position="1"/>
        <end position="31"/>
    </location>
</feature>
<evidence type="ECO:0000259" key="15">
    <source>
        <dbReference type="Pfam" id="PF10502"/>
    </source>
</evidence>
<evidence type="ECO:0000256" key="9">
    <source>
        <dbReference type="ARBA" id="ARBA00023136"/>
    </source>
</evidence>
<feature type="region of interest" description="Disordered" evidence="13">
    <location>
        <begin position="469"/>
        <end position="510"/>
    </location>
</feature>
<accession>A0A2C5WW15</accession>
<evidence type="ECO:0000256" key="7">
    <source>
        <dbReference type="ARBA" id="ARBA00022801"/>
    </source>
</evidence>
<keyword evidence="14" id="KW-0732">Signal</keyword>
<evidence type="ECO:0000256" key="8">
    <source>
        <dbReference type="ARBA" id="ARBA00022989"/>
    </source>
</evidence>
<evidence type="ECO:0000256" key="3">
    <source>
        <dbReference type="ARBA" id="ARBA00022448"/>
    </source>
</evidence>
<dbReference type="InterPro" id="IPR036286">
    <property type="entry name" value="LexA/Signal_pep-like_sf"/>
</dbReference>
<keyword evidence="5" id="KW-0677">Repeat</keyword>
<feature type="compositionally biased region" description="Low complexity" evidence="13">
    <location>
        <begin position="469"/>
        <end position="485"/>
    </location>
</feature>
<dbReference type="SUPFAM" id="SSF103506">
    <property type="entry name" value="Mitochondrial carrier"/>
    <property type="match status" value="1"/>
</dbReference>
<proteinExistence type="inferred from homology"/>
<dbReference type="GO" id="GO:0004252">
    <property type="term" value="F:serine-type endopeptidase activity"/>
    <property type="evidence" value="ECO:0007669"/>
    <property type="project" value="InterPro"/>
</dbReference>
<dbReference type="GO" id="GO:0016020">
    <property type="term" value="C:membrane"/>
    <property type="evidence" value="ECO:0007669"/>
    <property type="project" value="UniProtKB-SubCell"/>
</dbReference>
<feature type="compositionally biased region" description="Basic and acidic residues" evidence="13">
    <location>
        <begin position="216"/>
        <end position="233"/>
    </location>
</feature>
<dbReference type="PRINTS" id="PR00727">
    <property type="entry name" value="LEADERPTASE"/>
</dbReference>
<reference evidence="16 17" key="2">
    <citation type="journal article" date="2013" name="IMA Fungus">
        <title>IMA Genome-F 1: Ceratocystis fimbriata: Draft nuclear genome sequence for the plant pathogen, Ceratocystis fimbriata.</title>
        <authorList>
            <person name="Wilken P.M."/>
            <person name="Steenkamp E.T."/>
            <person name="Wingfield M.J."/>
            <person name="de Beer Z.W."/>
            <person name="Wingfield B.D."/>
        </authorList>
    </citation>
    <scope>NUCLEOTIDE SEQUENCE [LARGE SCALE GENOMIC DNA]</scope>
    <source>
        <strain evidence="16 17">CBS 114723</strain>
    </source>
</reference>
<dbReference type="AlphaFoldDB" id="A0A2C5WW15"/>
<dbReference type="CDD" id="cd06530">
    <property type="entry name" value="S26_SPase_I"/>
    <property type="match status" value="1"/>
</dbReference>
<dbReference type="InterPro" id="IPR000223">
    <property type="entry name" value="Pept_S26A_signal_pept_1"/>
</dbReference>
<keyword evidence="9 11" id="KW-0472">Membrane</keyword>
<protein>
    <submittedName>
        <fullName evidence="16">Putative mitochondrial carrier YMR166C</fullName>
    </submittedName>
</protein>
<dbReference type="PANTHER" id="PTHR45667">
    <property type="entry name" value="S-ADENOSYLMETHIONINE MITOCHONDRIAL CARRIER PROTEIN"/>
    <property type="match status" value="1"/>
</dbReference>
<dbReference type="EMBL" id="APWK03000052">
    <property type="protein sequence ID" value="PHH53009.1"/>
    <property type="molecule type" value="Genomic_DNA"/>
</dbReference>
<keyword evidence="7" id="KW-0378">Hydrolase</keyword>